<evidence type="ECO:0000256" key="4">
    <source>
        <dbReference type="ARBA" id="ARBA00022692"/>
    </source>
</evidence>
<feature type="transmembrane region" description="Helical" evidence="9">
    <location>
        <begin position="126"/>
        <end position="150"/>
    </location>
</feature>
<evidence type="ECO:0000256" key="5">
    <source>
        <dbReference type="ARBA" id="ARBA00022750"/>
    </source>
</evidence>
<protein>
    <recommendedName>
        <fullName evidence="9">Lipoprotein signal peptidase</fullName>
        <ecNumber evidence="9">3.4.23.36</ecNumber>
    </recommendedName>
    <alternativeName>
        <fullName evidence="9">Prolipoprotein signal peptidase</fullName>
    </alternativeName>
    <alternativeName>
        <fullName evidence="9">Signal peptidase II</fullName>
        <shortName evidence="9">SPase II</shortName>
    </alternativeName>
</protein>
<dbReference type="EC" id="3.4.23.36" evidence="9"/>
<reference evidence="11 12" key="1">
    <citation type="submission" date="2016-12" db="EMBL/GenBank/DDBJ databases">
        <authorList>
            <person name="Song W.-J."/>
            <person name="Kurnit D.M."/>
        </authorList>
    </citation>
    <scope>NUCLEOTIDE SEQUENCE [LARGE SCALE GENOMIC DNA]</scope>
    <source>
        <strain evidence="11 12">DSM 18488</strain>
    </source>
</reference>
<evidence type="ECO:0000256" key="10">
    <source>
        <dbReference type="RuleBase" id="RU004181"/>
    </source>
</evidence>
<dbReference type="AlphaFoldDB" id="A0A1M7Y1C2"/>
<evidence type="ECO:0000256" key="9">
    <source>
        <dbReference type="HAMAP-Rule" id="MF_00161"/>
    </source>
</evidence>
<dbReference type="GO" id="GO:0005886">
    <property type="term" value="C:plasma membrane"/>
    <property type="evidence" value="ECO:0007669"/>
    <property type="project" value="UniProtKB-SubCell"/>
</dbReference>
<feature type="transmembrane region" description="Helical" evidence="9">
    <location>
        <begin position="6"/>
        <end position="25"/>
    </location>
</feature>
<keyword evidence="2 9" id="KW-1003">Cell membrane</keyword>
<feature type="transmembrane region" description="Helical" evidence="9">
    <location>
        <begin position="37"/>
        <end position="54"/>
    </location>
</feature>
<dbReference type="PRINTS" id="PR00781">
    <property type="entry name" value="LIPOSIGPTASE"/>
</dbReference>
<dbReference type="STRING" id="1121416.SAMN02745220_01130"/>
<comment type="catalytic activity">
    <reaction evidence="9">
        <text>Release of signal peptides from bacterial membrane prolipoproteins. Hydrolyzes -Xaa-Yaa-Zaa-|-(S,diacylglyceryl)Cys-, in which Xaa is hydrophobic (preferably Leu), and Yaa (Ala or Ser) and Zaa (Gly or Ala) have small, neutral side chains.</text>
        <dbReference type="EC" id="3.4.23.36"/>
    </reaction>
</comment>
<dbReference type="InterPro" id="IPR001872">
    <property type="entry name" value="Peptidase_A8"/>
</dbReference>
<evidence type="ECO:0000256" key="2">
    <source>
        <dbReference type="ARBA" id="ARBA00022475"/>
    </source>
</evidence>
<dbReference type="Proteomes" id="UP000184603">
    <property type="component" value="Unassembled WGS sequence"/>
</dbReference>
<dbReference type="HAMAP" id="MF_00161">
    <property type="entry name" value="LspA"/>
    <property type="match status" value="1"/>
</dbReference>
<keyword evidence="3 9" id="KW-0645">Protease</keyword>
<name>A0A1M7Y1C2_9BACT</name>
<evidence type="ECO:0000256" key="8">
    <source>
        <dbReference type="ARBA" id="ARBA00023136"/>
    </source>
</evidence>
<gene>
    <name evidence="9" type="primary">lspA</name>
    <name evidence="11" type="ORF">SAMN02745220_01130</name>
</gene>
<keyword evidence="6 9" id="KW-0378">Hydrolase</keyword>
<organism evidence="11 12">
    <name type="scientific">Desulfopila aestuarii DSM 18488</name>
    <dbReference type="NCBI Taxonomy" id="1121416"/>
    <lineage>
        <taxon>Bacteria</taxon>
        <taxon>Pseudomonadati</taxon>
        <taxon>Thermodesulfobacteriota</taxon>
        <taxon>Desulfobulbia</taxon>
        <taxon>Desulfobulbales</taxon>
        <taxon>Desulfocapsaceae</taxon>
        <taxon>Desulfopila</taxon>
    </lineage>
</organism>
<dbReference type="PANTHER" id="PTHR33695">
    <property type="entry name" value="LIPOPROTEIN SIGNAL PEPTIDASE"/>
    <property type="match status" value="1"/>
</dbReference>
<feature type="transmembrane region" description="Helical" evidence="9">
    <location>
        <begin position="89"/>
        <end position="106"/>
    </location>
</feature>
<dbReference type="Pfam" id="PF01252">
    <property type="entry name" value="Peptidase_A8"/>
    <property type="match status" value="1"/>
</dbReference>
<feature type="active site" evidence="9">
    <location>
        <position position="116"/>
    </location>
</feature>
<keyword evidence="5 9" id="KW-0064">Aspartyl protease</keyword>
<dbReference type="GO" id="GO:0004190">
    <property type="term" value="F:aspartic-type endopeptidase activity"/>
    <property type="evidence" value="ECO:0007669"/>
    <property type="project" value="UniProtKB-UniRule"/>
</dbReference>
<dbReference type="GO" id="GO:0006508">
    <property type="term" value="P:proteolysis"/>
    <property type="evidence" value="ECO:0007669"/>
    <property type="project" value="UniProtKB-KW"/>
</dbReference>
<comment type="similarity">
    <text evidence="1 9 10">Belongs to the peptidase A8 family.</text>
</comment>
<accession>A0A1M7Y1C2</accession>
<keyword evidence="12" id="KW-1185">Reference proteome</keyword>
<sequence length="159" mass="17809">MGYFLLVIVVIVADQLSKWWILSSFRLYESREIIPGFFNLVYVTNTGAAFSMFADVDSPWRHYFFVGVGIVAIVGLTAGYFIMRRENRWYGPAFACIAGGAAGNLIDRVRLGAVVDFFDVYIQDYHWPAFNVADSAICVGAGIFIVLSILDRPKNSTKE</sequence>
<evidence type="ECO:0000256" key="6">
    <source>
        <dbReference type="ARBA" id="ARBA00022801"/>
    </source>
</evidence>
<keyword evidence="7 9" id="KW-1133">Transmembrane helix</keyword>
<dbReference type="NCBIfam" id="TIGR00077">
    <property type="entry name" value="lspA"/>
    <property type="match status" value="1"/>
</dbReference>
<evidence type="ECO:0000256" key="7">
    <source>
        <dbReference type="ARBA" id="ARBA00022989"/>
    </source>
</evidence>
<evidence type="ECO:0000313" key="11">
    <source>
        <dbReference type="EMBL" id="SHO45558.1"/>
    </source>
</evidence>
<evidence type="ECO:0000256" key="1">
    <source>
        <dbReference type="ARBA" id="ARBA00006139"/>
    </source>
</evidence>
<comment type="function">
    <text evidence="9">This protein specifically catalyzes the removal of signal peptides from prolipoproteins.</text>
</comment>
<comment type="subcellular location">
    <subcellularLocation>
        <location evidence="9">Cell membrane</location>
        <topology evidence="9">Multi-pass membrane protein</topology>
    </subcellularLocation>
</comment>
<feature type="transmembrane region" description="Helical" evidence="9">
    <location>
        <begin position="60"/>
        <end position="82"/>
    </location>
</feature>
<keyword evidence="4 9" id="KW-0812">Transmembrane</keyword>
<dbReference type="RefSeq" id="WP_073612476.1">
    <property type="nucleotide sequence ID" value="NZ_FRFE01000004.1"/>
</dbReference>
<proteinExistence type="inferred from homology"/>
<keyword evidence="8 9" id="KW-0472">Membrane</keyword>
<comment type="pathway">
    <text evidence="9">Protein modification; lipoprotein biosynthesis (signal peptide cleavage).</text>
</comment>
<evidence type="ECO:0000256" key="3">
    <source>
        <dbReference type="ARBA" id="ARBA00022670"/>
    </source>
</evidence>
<dbReference type="EMBL" id="FRFE01000004">
    <property type="protein sequence ID" value="SHO45558.1"/>
    <property type="molecule type" value="Genomic_DNA"/>
</dbReference>
<dbReference type="PANTHER" id="PTHR33695:SF1">
    <property type="entry name" value="LIPOPROTEIN SIGNAL PEPTIDASE"/>
    <property type="match status" value="1"/>
</dbReference>
<feature type="active site" evidence="9">
    <location>
        <position position="134"/>
    </location>
</feature>
<dbReference type="OrthoDB" id="9810259at2"/>
<evidence type="ECO:0000313" key="12">
    <source>
        <dbReference type="Proteomes" id="UP000184603"/>
    </source>
</evidence>
<dbReference type="UniPathway" id="UPA00665"/>